<evidence type="ECO:0000313" key="1">
    <source>
        <dbReference type="EMBL" id="PNP96611.1"/>
    </source>
</evidence>
<organism evidence="1 2">
    <name type="scientific">Hoylesella timonensis</name>
    <dbReference type="NCBI Taxonomy" id="386414"/>
    <lineage>
        <taxon>Bacteria</taxon>
        <taxon>Pseudomonadati</taxon>
        <taxon>Bacteroidota</taxon>
        <taxon>Bacteroidia</taxon>
        <taxon>Bacteroidales</taxon>
        <taxon>Prevotellaceae</taxon>
        <taxon>Hoylesella</taxon>
    </lineage>
</organism>
<comment type="caution">
    <text evidence="1">The sequence shown here is derived from an EMBL/GenBank/DDBJ whole genome shotgun (WGS) entry which is preliminary data.</text>
</comment>
<evidence type="ECO:0000313" key="2">
    <source>
        <dbReference type="Proteomes" id="UP000236634"/>
    </source>
</evidence>
<dbReference type="AlphaFoldDB" id="A0A2K0XQ18"/>
<name>A0A2K0XQ18_9BACT</name>
<dbReference type="Proteomes" id="UP000236634">
    <property type="component" value="Unassembled WGS sequence"/>
</dbReference>
<gene>
    <name evidence="1" type="ORF">BFS16_01710</name>
</gene>
<proteinExistence type="predicted"/>
<sequence length="110" mass="13147">MMKNKHNKLTDNAYPVHLSTHQYKRMMKGFFDTAQKRNEFSSSFGRYRDGICESFSRLRVVGNILLSAQKYNLLNKFYLGIERVKKRCRDFIKNRESQIEKSRKVEMTTL</sequence>
<dbReference type="EMBL" id="NBAX01000001">
    <property type="protein sequence ID" value="PNP96611.1"/>
    <property type="molecule type" value="Genomic_DNA"/>
</dbReference>
<accession>A0A2K0XQ18</accession>
<protein>
    <submittedName>
        <fullName evidence="1">Uncharacterized protein</fullName>
    </submittedName>
</protein>
<reference evidence="1 2" key="1">
    <citation type="submission" date="2017-03" db="EMBL/GenBank/DDBJ databases">
        <authorList>
            <person name="Afonso C.L."/>
            <person name="Miller P.J."/>
            <person name="Scott M.A."/>
            <person name="Spackman E."/>
            <person name="Goraichik I."/>
            <person name="Dimitrov K.M."/>
            <person name="Suarez D.L."/>
            <person name="Swayne D.E."/>
        </authorList>
    </citation>
    <scope>NUCLEOTIDE SEQUENCE [LARGE SCALE GENOMIC DNA]</scope>
    <source>
        <strain evidence="1 2">DNF00076</strain>
    </source>
</reference>